<dbReference type="RefSeq" id="WP_092219107.1">
    <property type="nucleotide sequence ID" value="NZ_FNJI01000002.1"/>
</dbReference>
<dbReference type="PANTHER" id="PTHR35794">
    <property type="entry name" value="CELL DIVISION PROTEIN DIVIVA"/>
    <property type="match status" value="1"/>
</dbReference>
<comment type="subcellular location">
    <subcellularLocation>
        <location evidence="1">Cytoplasm</location>
    </subcellularLocation>
</comment>
<keyword evidence="4" id="KW-0132">Cell division</keyword>
<dbReference type="STRING" id="91360.SAMN05660330_00325"/>
<dbReference type="GO" id="GO:0005737">
    <property type="term" value="C:cytoplasm"/>
    <property type="evidence" value="ECO:0007669"/>
    <property type="project" value="UniProtKB-SubCell"/>
</dbReference>
<accession>A0A1H0JU39</accession>
<organism evidence="8 9">
    <name type="scientific">Desulforhopalus singaporensis</name>
    <dbReference type="NCBI Taxonomy" id="91360"/>
    <lineage>
        <taxon>Bacteria</taxon>
        <taxon>Pseudomonadati</taxon>
        <taxon>Thermodesulfobacteriota</taxon>
        <taxon>Desulfobulbia</taxon>
        <taxon>Desulfobulbales</taxon>
        <taxon>Desulfocapsaceae</taxon>
        <taxon>Desulforhopalus</taxon>
    </lineage>
</organism>
<sequence>MLTPQAIKDQEFQTKFRGYDTIEVKAYLELLADDYFELAELNRNLEEQLETLHVEREELQADNGALQEELRAHLATSVGSESEIAQERDAKEKELATLKEKLERVKQENQTLAQENRDYQQSNEKLKEDVERAERETAREKTETEKLRSRLELLVERNEELKQEGADFKTTILAAQNFANNLKATTEENARKLMEEAKAEVEGFKESAQAELHRLPIEIEELEQKKSQVRRELQELLHSYLAALDLDGEAAEEPVASRN</sequence>
<dbReference type="NCBIfam" id="TIGR03544">
    <property type="entry name" value="DivI1A_domain"/>
    <property type="match status" value="1"/>
</dbReference>
<evidence type="ECO:0000256" key="5">
    <source>
        <dbReference type="ARBA" id="ARBA00023054"/>
    </source>
</evidence>
<comment type="similarity">
    <text evidence="2">Belongs to the DivIVA family.</text>
</comment>
<dbReference type="OrthoDB" id="5198800at2"/>
<dbReference type="InterPro" id="IPR019933">
    <property type="entry name" value="DivIVA_domain"/>
</dbReference>
<feature type="region of interest" description="Disordered" evidence="7">
    <location>
        <begin position="107"/>
        <end position="145"/>
    </location>
</feature>
<dbReference type="AlphaFoldDB" id="A0A1H0JU39"/>
<proteinExistence type="inferred from homology"/>
<dbReference type="GO" id="GO:0051301">
    <property type="term" value="P:cell division"/>
    <property type="evidence" value="ECO:0007669"/>
    <property type="project" value="UniProtKB-KW"/>
</dbReference>
<dbReference type="EMBL" id="FNJI01000002">
    <property type="protein sequence ID" value="SDO47236.1"/>
    <property type="molecule type" value="Genomic_DNA"/>
</dbReference>
<evidence type="ECO:0000256" key="2">
    <source>
        <dbReference type="ARBA" id="ARBA00009008"/>
    </source>
</evidence>
<feature type="compositionally biased region" description="Basic and acidic residues" evidence="7">
    <location>
        <begin position="124"/>
        <end position="145"/>
    </location>
</feature>
<keyword evidence="5" id="KW-0175">Coiled coil</keyword>
<dbReference type="Proteomes" id="UP000199073">
    <property type="component" value="Unassembled WGS sequence"/>
</dbReference>
<evidence type="ECO:0000313" key="9">
    <source>
        <dbReference type="Proteomes" id="UP000199073"/>
    </source>
</evidence>
<dbReference type="Gene3D" id="6.10.250.660">
    <property type="match status" value="1"/>
</dbReference>
<dbReference type="PANTHER" id="PTHR35794:SF2">
    <property type="entry name" value="CELL DIVISION PROTEIN DIVIVA"/>
    <property type="match status" value="1"/>
</dbReference>
<dbReference type="Pfam" id="PF05103">
    <property type="entry name" value="DivIVA"/>
    <property type="match status" value="2"/>
</dbReference>
<gene>
    <name evidence="8" type="ORF">SAMN05660330_00325</name>
</gene>
<evidence type="ECO:0000313" key="8">
    <source>
        <dbReference type="EMBL" id="SDO47236.1"/>
    </source>
</evidence>
<feature type="compositionally biased region" description="Polar residues" evidence="7">
    <location>
        <begin position="108"/>
        <end position="123"/>
    </location>
</feature>
<evidence type="ECO:0000256" key="1">
    <source>
        <dbReference type="ARBA" id="ARBA00004496"/>
    </source>
</evidence>
<keyword evidence="6" id="KW-0131">Cell cycle</keyword>
<keyword evidence="9" id="KW-1185">Reference proteome</keyword>
<evidence type="ECO:0000256" key="7">
    <source>
        <dbReference type="SAM" id="MobiDB-lite"/>
    </source>
</evidence>
<dbReference type="InterPro" id="IPR007793">
    <property type="entry name" value="DivIVA_fam"/>
</dbReference>
<name>A0A1H0JU39_9BACT</name>
<evidence type="ECO:0000256" key="6">
    <source>
        <dbReference type="ARBA" id="ARBA00023306"/>
    </source>
</evidence>
<evidence type="ECO:0000256" key="4">
    <source>
        <dbReference type="ARBA" id="ARBA00022618"/>
    </source>
</evidence>
<evidence type="ECO:0000256" key="3">
    <source>
        <dbReference type="ARBA" id="ARBA00022490"/>
    </source>
</evidence>
<reference evidence="8 9" key="1">
    <citation type="submission" date="2016-10" db="EMBL/GenBank/DDBJ databases">
        <authorList>
            <person name="de Groot N.N."/>
        </authorList>
    </citation>
    <scope>NUCLEOTIDE SEQUENCE [LARGE SCALE GENOMIC DNA]</scope>
    <source>
        <strain evidence="8 9">DSM 12130</strain>
    </source>
</reference>
<keyword evidence="3" id="KW-0963">Cytoplasm</keyword>
<protein>
    <submittedName>
        <fullName evidence="8">DivIVA domain-containing protein</fullName>
    </submittedName>
</protein>